<dbReference type="InterPro" id="IPR009014">
    <property type="entry name" value="Transketo_C/PFOR_II"/>
</dbReference>
<comment type="caution">
    <text evidence="2">The sequence shown here is derived from an EMBL/GenBank/DDBJ whole genome shotgun (WGS) entry which is preliminary data.</text>
</comment>
<dbReference type="Proteomes" id="UP001446205">
    <property type="component" value="Unassembled WGS sequence"/>
</dbReference>
<dbReference type="InterPro" id="IPR029061">
    <property type="entry name" value="THDP-binding"/>
</dbReference>
<gene>
    <name evidence="2" type="ORF">WOB96_01255</name>
</gene>
<organism evidence="2 3">
    <name type="scientific">Thermithiobacillus plumbiphilus</name>
    <dbReference type="NCBI Taxonomy" id="1729899"/>
    <lineage>
        <taxon>Bacteria</taxon>
        <taxon>Pseudomonadati</taxon>
        <taxon>Pseudomonadota</taxon>
        <taxon>Acidithiobacillia</taxon>
        <taxon>Acidithiobacillales</taxon>
        <taxon>Thermithiobacillaceae</taxon>
        <taxon>Thermithiobacillus</taxon>
    </lineage>
</organism>
<dbReference type="EMBL" id="JBBPCO010000001">
    <property type="protein sequence ID" value="MEK8088380.1"/>
    <property type="molecule type" value="Genomic_DNA"/>
</dbReference>
<sequence length="808" mass="89692">MTLHAHDARLDSWMQGYGAIRHEPQTVDWVRRILADLDRRGDLPAGTDPIELLMAADRLANSAMWLVVHMTYAQRVRLDGAPLEQRDFKSSPQGHTGGALNMAVGYAGYMLANALTGTTRAWLMGQGHTVAAIDTVNLLLDNMSPAHAERYELSEAGLSRYVDDFYSYRLNAQGNPDSPLGSHVNVHTAGGLLEGGYLGFAELQYVHMPLPGERLIAFLSDGAFEEQRGSDWAPRWWRAEDSGLVVPIMIYNGRRIDQRAILSQEAGLDWFKQYLDIQQFDPIAFDGRDPAAFACMILEGEWRLTERAERALAGAERYPLKLPYGIAVTQKGAGFYGAGSNDAHNLPLGTNPSQDPLAVRHFNAAAKRLFVPPEELERARMALQNHAQTGRPKEREHPLAVRNIRVQNQPTLHFQAVSGDRRNPAYRTAASPMDGVDQGFLAYVKANPQLRPRVGNPDEMRSNRMNATLDYLKHRVTEPEAGIAEAVDGKVITALNEEAVVCACLGNKGGINLTVTYEAFSPKMLGAVRQEIIWSDHLFSVGRTPGWISLPLVLTSNTYENGKNERSHQDTSMCEALLGEPSDVSRVLFPADYNTALLSLEACFATQGRIFTLVAPKSEHVPNLFGEMEARQLLADGAMTLSWACSPQGRGFEVSLTAIGAYQLIEVLRAAERLDERGVCVMVNYMIEPGRFRDPRGRREAAWQAPEALRQQLYPETLPHRVFVTHTHPELMAGVLRPLDSGHTTIFLGFTNHGGTLDTPGMLFVNRQSWAHIVRAAARSLGREVRDFLEPEEIDALERRRTPEGILI</sequence>
<proteinExistence type="predicted"/>
<evidence type="ECO:0000313" key="2">
    <source>
        <dbReference type="EMBL" id="MEK8088380.1"/>
    </source>
</evidence>
<reference evidence="2 3" key="1">
    <citation type="submission" date="2024-04" db="EMBL/GenBank/DDBJ databases">
        <authorList>
            <person name="Abashina T."/>
            <person name="Shaikin A."/>
        </authorList>
    </citation>
    <scope>NUCLEOTIDE SEQUENCE [LARGE SCALE GENOMIC DNA]</scope>
    <source>
        <strain evidence="2 3">AAFK</strain>
    </source>
</reference>
<dbReference type="Gene3D" id="3.40.50.920">
    <property type="match status" value="1"/>
</dbReference>
<dbReference type="SUPFAM" id="SSF52518">
    <property type="entry name" value="Thiamin diphosphate-binding fold (THDP-binding)"/>
    <property type="match status" value="1"/>
</dbReference>
<dbReference type="Pfam" id="PF09364">
    <property type="entry name" value="XFP_N"/>
    <property type="match status" value="1"/>
</dbReference>
<dbReference type="InterPro" id="IPR005593">
    <property type="entry name" value="Xul5P/Fru6P_PKetolase"/>
</dbReference>
<evidence type="ECO:0000313" key="3">
    <source>
        <dbReference type="Proteomes" id="UP001446205"/>
    </source>
</evidence>
<dbReference type="PANTHER" id="PTHR31273:SF0">
    <property type="entry name" value="PHOSPHOKETOLASE-RELATED"/>
    <property type="match status" value="1"/>
</dbReference>
<keyword evidence="3" id="KW-1185">Reference proteome</keyword>
<dbReference type="Gene3D" id="3.40.50.970">
    <property type="match status" value="2"/>
</dbReference>
<feature type="domain" description="Xylulose 5-phosphate/Fructose 6-phosphate phosphoketolase N-terminal" evidence="1">
    <location>
        <begin position="55"/>
        <end position="292"/>
    </location>
</feature>
<accession>A0ABU9D6R3</accession>
<dbReference type="InterPro" id="IPR018970">
    <property type="entry name" value="Xul5P/Fru6P_PKetolase_N"/>
</dbReference>
<name>A0ABU9D6R3_9PROT</name>
<dbReference type="Pfam" id="PF03894">
    <property type="entry name" value="XFP"/>
    <property type="match status" value="1"/>
</dbReference>
<dbReference type="RefSeq" id="WP_341369444.1">
    <property type="nucleotide sequence ID" value="NZ_JBBPCO010000001.1"/>
</dbReference>
<evidence type="ECO:0000259" key="1">
    <source>
        <dbReference type="Pfam" id="PF09364"/>
    </source>
</evidence>
<dbReference type="PANTHER" id="PTHR31273">
    <property type="entry name" value="PHOSPHOKETOLASE-RELATED"/>
    <property type="match status" value="1"/>
</dbReference>
<protein>
    <submittedName>
        <fullName evidence="2">Xylulose 5-phosphate 3-epimerase</fullName>
    </submittedName>
</protein>